<dbReference type="EMBL" id="JAFFZE010000011">
    <property type="protein sequence ID" value="MCT2584191.1"/>
    <property type="molecule type" value="Genomic_DNA"/>
</dbReference>
<evidence type="ECO:0000313" key="2">
    <source>
        <dbReference type="Proteomes" id="UP001156441"/>
    </source>
</evidence>
<reference evidence="1 2" key="1">
    <citation type="submission" date="2021-02" db="EMBL/GenBank/DDBJ databases">
        <title>Actinophytocola xerophila sp. nov., isolated from soil of cotton cropping field.</title>
        <authorList>
            <person name="Huang R."/>
            <person name="Chen X."/>
            <person name="Ge X."/>
            <person name="Liu W."/>
        </authorList>
    </citation>
    <scope>NUCLEOTIDE SEQUENCE [LARGE SCALE GENOMIC DNA]</scope>
    <source>
        <strain evidence="1 2">S1-96</strain>
    </source>
</reference>
<gene>
    <name evidence="1" type="ORF">JT362_13790</name>
</gene>
<proteinExistence type="predicted"/>
<name>A0ABT2J8T9_9PSEU</name>
<comment type="caution">
    <text evidence="1">The sequence shown here is derived from an EMBL/GenBank/DDBJ whole genome shotgun (WGS) entry which is preliminary data.</text>
</comment>
<accession>A0ABT2J8T9</accession>
<keyword evidence="2" id="KW-1185">Reference proteome</keyword>
<dbReference type="Proteomes" id="UP001156441">
    <property type="component" value="Unassembled WGS sequence"/>
</dbReference>
<sequence length="245" mass="26436">MAAAPVFPTSTTLHTWDPFYCFVEGPAGTFVVEVVGLDQKMRDRMLGRAVGGAAAFVKDDGYACDVFLPVSSDLAIRLSYNPYKKAGACRTASDLAGAAASVLSRPEAVRMDPMWDACSVLAAAVDPDVDRSKLLGSKLSNCGDLSTAHSGFVTFDNVVRSQERPETRTIGGKSVRMYEEDESCDIYWRQGPFPARFAETPDYQVRVSAPDCAKVVTLAESVIGVLDQPPSADVEPQRPLLYPAN</sequence>
<evidence type="ECO:0000313" key="1">
    <source>
        <dbReference type="EMBL" id="MCT2584191.1"/>
    </source>
</evidence>
<protein>
    <submittedName>
        <fullName evidence="1">Uncharacterized protein</fullName>
    </submittedName>
</protein>
<organism evidence="1 2">
    <name type="scientific">Actinophytocola gossypii</name>
    <dbReference type="NCBI Taxonomy" id="2812003"/>
    <lineage>
        <taxon>Bacteria</taxon>
        <taxon>Bacillati</taxon>
        <taxon>Actinomycetota</taxon>
        <taxon>Actinomycetes</taxon>
        <taxon>Pseudonocardiales</taxon>
        <taxon>Pseudonocardiaceae</taxon>
    </lineage>
</organism>
<dbReference type="RefSeq" id="WP_260191587.1">
    <property type="nucleotide sequence ID" value="NZ_JAFFZE010000011.1"/>
</dbReference>